<name>A0ABY7RIE4_9PSED</name>
<evidence type="ECO:0000256" key="1">
    <source>
        <dbReference type="ARBA" id="ARBA00022837"/>
    </source>
</evidence>
<evidence type="ECO:0000313" key="4">
    <source>
        <dbReference type="Proteomes" id="UP001214301"/>
    </source>
</evidence>
<reference evidence="3 4" key="1">
    <citation type="journal article" date="2020" name="Front. Microbiol.">
        <title>Toward Biorecycling: Isolation of a Soil Bacterium That Grows on a Polyurethane Oligomer and Monomer.</title>
        <authorList>
            <person name="Espinosa M.J.C."/>
            <person name="Blanco A.C."/>
            <person name="Schmidgall T."/>
            <person name="Atanasoff-Kardjalieff A.K."/>
            <person name="Kappelmeyer U."/>
            <person name="Tischler D."/>
            <person name="Pieper D.H."/>
            <person name="Heipieper H.J."/>
            <person name="Eberlein C."/>
        </authorList>
    </citation>
    <scope>NUCLEOTIDE SEQUENCE [LARGE SCALE GENOMIC DNA]</scope>
    <source>
        <strain evidence="3 4">TDA1</strain>
    </source>
</reference>
<keyword evidence="4" id="KW-1185">Reference proteome</keyword>
<dbReference type="InterPro" id="IPR001343">
    <property type="entry name" value="Hemolysn_Ca-bd"/>
</dbReference>
<dbReference type="PRINTS" id="PR00313">
    <property type="entry name" value="CABNDNGRPT"/>
</dbReference>
<gene>
    <name evidence="3" type="ORF">PMC74_13870</name>
</gene>
<dbReference type="SUPFAM" id="SSF51120">
    <property type="entry name" value="beta-Roll"/>
    <property type="match status" value="1"/>
</dbReference>
<accession>A0ABY7RIE4</accession>
<dbReference type="Proteomes" id="UP001214301">
    <property type="component" value="Chromosome"/>
</dbReference>
<dbReference type="RefSeq" id="WP_227697308.1">
    <property type="nucleotide sequence ID" value="NZ_CP116669.1"/>
</dbReference>
<dbReference type="EMBL" id="CP116669">
    <property type="protein sequence ID" value="WCI02905.1"/>
    <property type="molecule type" value="Genomic_DNA"/>
</dbReference>
<dbReference type="InterPro" id="IPR011049">
    <property type="entry name" value="Serralysin-like_metalloprot_C"/>
</dbReference>
<sequence>MHGGAGNDTLDGGSGSNRLYGDAGDDVLKDSTNASNNLFVGGTGNQVVKWMQFRTGQLSVRKRP</sequence>
<dbReference type="Pfam" id="PF00353">
    <property type="entry name" value="HemolysinCabind"/>
    <property type="match status" value="1"/>
</dbReference>
<evidence type="ECO:0008006" key="5">
    <source>
        <dbReference type="Google" id="ProtNLM"/>
    </source>
</evidence>
<evidence type="ECO:0000313" key="3">
    <source>
        <dbReference type="EMBL" id="WCI02905.1"/>
    </source>
</evidence>
<feature type="region of interest" description="Disordered" evidence="2">
    <location>
        <begin position="1"/>
        <end position="34"/>
    </location>
</feature>
<keyword evidence="1" id="KW-0106">Calcium</keyword>
<organism evidence="3 4">
    <name type="scientific">Pseudomonas capeferrum</name>
    <dbReference type="NCBI Taxonomy" id="1495066"/>
    <lineage>
        <taxon>Bacteria</taxon>
        <taxon>Pseudomonadati</taxon>
        <taxon>Pseudomonadota</taxon>
        <taxon>Gammaproteobacteria</taxon>
        <taxon>Pseudomonadales</taxon>
        <taxon>Pseudomonadaceae</taxon>
        <taxon>Pseudomonas</taxon>
    </lineage>
</organism>
<evidence type="ECO:0000256" key="2">
    <source>
        <dbReference type="SAM" id="MobiDB-lite"/>
    </source>
</evidence>
<protein>
    <recommendedName>
        <fullName evidence="5">Calcium-binding protein</fullName>
    </recommendedName>
</protein>
<proteinExistence type="predicted"/>
<dbReference type="Gene3D" id="2.150.10.10">
    <property type="entry name" value="Serralysin-like metalloprotease, C-terminal"/>
    <property type="match status" value="1"/>
</dbReference>